<protein>
    <submittedName>
        <fullName evidence="1">Uncharacterized protein</fullName>
    </submittedName>
</protein>
<organism evidence="1">
    <name type="scientific">Anguilla anguilla</name>
    <name type="common">European freshwater eel</name>
    <name type="synonym">Muraena anguilla</name>
    <dbReference type="NCBI Taxonomy" id="7936"/>
    <lineage>
        <taxon>Eukaryota</taxon>
        <taxon>Metazoa</taxon>
        <taxon>Chordata</taxon>
        <taxon>Craniata</taxon>
        <taxon>Vertebrata</taxon>
        <taxon>Euteleostomi</taxon>
        <taxon>Actinopterygii</taxon>
        <taxon>Neopterygii</taxon>
        <taxon>Teleostei</taxon>
        <taxon>Anguilliformes</taxon>
        <taxon>Anguillidae</taxon>
        <taxon>Anguilla</taxon>
    </lineage>
</organism>
<sequence>MQARYISLSTEKMKMVVPMMMMMALNVYCDLAHTRLIVLLHCLMLNPHLRTA</sequence>
<dbReference type="EMBL" id="GBXM01051276">
    <property type="protein sequence ID" value="JAH57301.1"/>
    <property type="molecule type" value="Transcribed_RNA"/>
</dbReference>
<reference evidence="1" key="1">
    <citation type="submission" date="2014-11" db="EMBL/GenBank/DDBJ databases">
        <authorList>
            <person name="Amaro Gonzalez C."/>
        </authorList>
    </citation>
    <scope>NUCLEOTIDE SEQUENCE</scope>
</reference>
<reference evidence="1" key="2">
    <citation type="journal article" date="2015" name="Fish Shellfish Immunol.">
        <title>Early steps in the European eel (Anguilla anguilla)-Vibrio vulnificus interaction in the gills: Role of the RtxA13 toxin.</title>
        <authorList>
            <person name="Callol A."/>
            <person name="Pajuelo D."/>
            <person name="Ebbesson L."/>
            <person name="Teles M."/>
            <person name="MacKenzie S."/>
            <person name="Amaro C."/>
        </authorList>
    </citation>
    <scope>NUCLEOTIDE SEQUENCE</scope>
</reference>
<proteinExistence type="predicted"/>
<dbReference type="AlphaFoldDB" id="A0A0E9TUT0"/>
<evidence type="ECO:0000313" key="1">
    <source>
        <dbReference type="EMBL" id="JAH57301.1"/>
    </source>
</evidence>
<name>A0A0E9TUT0_ANGAN</name>
<accession>A0A0E9TUT0</accession>